<accession>A0AAU8TE52</accession>
<sequence length="128" mass="14778">MLEEVSVAEAFKNATGKTINDFRIYWIHKSKSADASYMLFQRVMSGDHEISLVNISDLQEHYLKLCQYHYVLSKKSQLVVTENAEVLSALSSRLDQAEQWKYYAGECLDTIRDWTFEAGLSVFSRPDQ</sequence>
<evidence type="ECO:0000313" key="2">
    <source>
        <dbReference type="Proteomes" id="UP000033099"/>
    </source>
</evidence>
<dbReference type="Proteomes" id="UP000033099">
    <property type="component" value="Chromosome"/>
</dbReference>
<name>A0AAU8TE52_9PSED</name>
<gene>
    <name evidence="1" type="ORF">VO64_0289</name>
</gene>
<protein>
    <submittedName>
        <fullName evidence="1">Uncharacterized protein</fullName>
    </submittedName>
</protein>
<dbReference type="EMBL" id="CP011117">
    <property type="protein sequence ID" value="AKA80835.1"/>
    <property type="molecule type" value="Genomic_DNA"/>
</dbReference>
<dbReference type="KEGG" id="pfb:VO64_0289"/>
<reference evidence="1 2" key="1">
    <citation type="journal article" date="2015" name="Genome Announc.">
        <title>Complete Genome Sequence of Biocontrol Strain Pseudomonas fluorescens LBUM223.</title>
        <authorList>
            <person name="Roquigny R."/>
            <person name="Arseneault T."/>
            <person name="Gadkar V.J."/>
            <person name="Novinscak A."/>
            <person name="Joly D.L."/>
            <person name="Filion M."/>
        </authorList>
    </citation>
    <scope>NUCLEOTIDE SEQUENCE [LARGE SCALE GENOMIC DNA]</scope>
    <source>
        <strain evidence="1 2">LBUM223</strain>
    </source>
</reference>
<evidence type="ECO:0000313" key="1">
    <source>
        <dbReference type="EMBL" id="AKA80835.1"/>
    </source>
</evidence>
<dbReference type="AlphaFoldDB" id="A0AAU8TE52"/>
<proteinExistence type="predicted"/>
<organism evidence="1 2">
    <name type="scientific">Pseudomonas synxantha</name>
    <dbReference type="NCBI Taxonomy" id="47883"/>
    <lineage>
        <taxon>Bacteria</taxon>
        <taxon>Pseudomonadati</taxon>
        <taxon>Pseudomonadota</taxon>
        <taxon>Gammaproteobacteria</taxon>
        <taxon>Pseudomonadales</taxon>
        <taxon>Pseudomonadaceae</taxon>
        <taxon>Pseudomonas</taxon>
    </lineage>
</organism>